<dbReference type="EMBL" id="JBEDNY010000005">
    <property type="protein sequence ID" value="MEZ3165014.1"/>
    <property type="molecule type" value="Genomic_DNA"/>
</dbReference>
<evidence type="ECO:0000313" key="2">
    <source>
        <dbReference type="EMBL" id="MEZ3165014.1"/>
    </source>
</evidence>
<feature type="compositionally biased region" description="Polar residues" evidence="1">
    <location>
        <begin position="28"/>
        <end position="37"/>
    </location>
</feature>
<dbReference type="Proteomes" id="UP001567572">
    <property type="component" value="Unassembled WGS sequence"/>
</dbReference>
<gene>
    <name evidence="2" type="ORF">ABNG04_14235</name>
</gene>
<sequence>MGIGGFLNLKPGTDADDAQLVDDGLDPSISQKSSHGSAESDDGMA</sequence>
<evidence type="ECO:0000313" key="3">
    <source>
        <dbReference type="Proteomes" id="UP001567572"/>
    </source>
</evidence>
<accession>A0ABD5M429</accession>
<feature type="compositionally biased region" description="Acidic residues" evidence="1">
    <location>
        <begin position="14"/>
        <end position="25"/>
    </location>
</feature>
<name>A0ABD5M429_9EURY</name>
<dbReference type="RefSeq" id="WP_371163116.1">
    <property type="nucleotide sequence ID" value="NZ_JBEDNX010000007.1"/>
</dbReference>
<dbReference type="AlphaFoldDB" id="A0ABD5M429"/>
<reference evidence="2 3" key="1">
    <citation type="submission" date="2024-06" db="EMBL/GenBank/DDBJ databases">
        <title>Halorubrum miltondacostae sp. nov., a potential PHA producer isolated from an inland solar saltern in Rio Maior, Portugal.</title>
        <authorList>
            <person name="Albuquerque L."/>
            <person name="Viver T."/>
            <person name="Barroso C."/>
            <person name="Claudino R."/>
            <person name="Galvan M."/>
            <person name="Simoes G."/>
            <person name="Lobo Da Cunha A."/>
            <person name="Egas C."/>
        </authorList>
    </citation>
    <scope>NUCLEOTIDE SEQUENCE [LARGE SCALE GENOMIC DNA]</scope>
    <source>
        <strain evidence="2 3">RMP-11</strain>
    </source>
</reference>
<feature type="region of interest" description="Disordered" evidence="1">
    <location>
        <begin position="1"/>
        <end position="45"/>
    </location>
</feature>
<protein>
    <submittedName>
        <fullName evidence="2">Uncharacterized protein</fullName>
    </submittedName>
</protein>
<keyword evidence="3" id="KW-1185">Reference proteome</keyword>
<organism evidence="2 3">
    <name type="scientific">Halorubrum miltondacostae</name>
    <dbReference type="NCBI Taxonomy" id="3076378"/>
    <lineage>
        <taxon>Archaea</taxon>
        <taxon>Methanobacteriati</taxon>
        <taxon>Methanobacteriota</taxon>
        <taxon>Stenosarchaea group</taxon>
        <taxon>Halobacteria</taxon>
        <taxon>Halobacteriales</taxon>
        <taxon>Haloferacaceae</taxon>
        <taxon>Halorubrum</taxon>
    </lineage>
</organism>
<proteinExistence type="predicted"/>
<comment type="caution">
    <text evidence="2">The sequence shown here is derived from an EMBL/GenBank/DDBJ whole genome shotgun (WGS) entry which is preliminary data.</text>
</comment>
<evidence type="ECO:0000256" key="1">
    <source>
        <dbReference type="SAM" id="MobiDB-lite"/>
    </source>
</evidence>